<protein>
    <recommendedName>
        <fullName evidence="1">Reverse transcriptase domain-containing protein</fullName>
    </recommendedName>
</protein>
<dbReference type="AlphaFoldDB" id="A0A5C6MSA1"/>
<dbReference type="InterPro" id="IPR015095">
    <property type="entry name" value="AlkB_hom8_N"/>
</dbReference>
<dbReference type="Proteomes" id="UP000324091">
    <property type="component" value="Chromosome 8"/>
</dbReference>
<feature type="domain" description="Reverse transcriptase" evidence="1">
    <location>
        <begin position="1"/>
        <end position="101"/>
    </location>
</feature>
<dbReference type="EMBL" id="RHFK02000021">
    <property type="protein sequence ID" value="TWW57011.1"/>
    <property type="molecule type" value="Genomic_DNA"/>
</dbReference>
<evidence type="ECO:0000313" key="2">
    <source>
        <dbReference type="EMBL" id="TWW57011.1"/>
    </source>
</evidence>
<reference evidence="2 3" key="1">
    <citation type="submission" date="2019-04" db="EMBL/GenBank/DDBJ databases">
        <title>Chromosome genome assembly for Takifugu flavidus.</title>
        <authorList>
            <person name="Xiao S."/>
        </authorList>
    </citation>
    <scope>NUCLEOTIDE SEQUENCE [LARGE SCALE GENOMIC DNA]</scope>
    <source>
        <strain evidence="2">HTHZ2018</strain>
        <tissue evidence="2">Muscle</tissue>
    </source>
</reference>
<comment type="caution">
    <text evidence="2">The sequence shown here is derived from an EMBL/GenBank/DDBJ whole genome shotgun (WGS) entry which is preliminary data.</text>
</comment>
<dbReference type="GO" id="GO:0016706">
    <property type="term" value="F:2-oxoglutarate-dependent dioxygenase activity"/>
    <property type="evidence" value="ECO:0007669"/>
    <property type="project" value="InterPro"/>
</dbReference>
<dbReference type="PROSITE" id="PS50878">
    <property type="entry name" value="RT_POL"/>
    <property type="match status" value="1"/>
</dbReference>
<accession>A0A5C6MSA1</accession>
<dbReference type="Pfam" id="PF09004">
    <property type="entry name" value="ALKBH8_N"/>
    <property type="match status" value="1"/>
</dbReference>
<keyword evidence="3" id="KW-1185">Reference proteome</keyword>
<evidence type="ECO:0000313" key="3">
    <source>
        <dbReference type="Proteomes" id="UP000324091"/>
    </source>
</evidence>
<proteinExistence type="predicted"/>
<name>A0A5C6MSA1_9TELE</name>
<sequence>MLSTGAPQGCVLSPLLFTLLTHDSVPSNNTNHIMKFADGMTVVGLIANNNEAAYRCEVSQLVQCCKDNNHFLNIENTKEMVNDFRRRPPQCPPLTINGAAVERVSSTKFLVGNISEDLTWTTNTTQLARKAQTHLHFLHKLRTAHVPLSIMCYFYRGTTESVITLDS</sequence>
<dbReference type="GO" id="GO:0008168">
    <property type="term" value="F:methyltransferase activity"/>
    <property type="evidence" value="ECO:0007669"/>
    <property type="project" value="InterPro"/>
</dbReference>
<gene>
    <name evidence="2" type="ORF">D4764_08G0009980</name>
</gene>
<dbReference type="InterPro" id="IPR000477">
    <property type="entry name" value="RT_dom"/>
</dbReference>
<evidence type="ECO:0000259" key="1">
    <source>
        <dbReference type="PROSITE" id="PS50878"/>
    </source>
</evidence>
<organism evidence="2 3">
    <name type="scientific">Takifugu flavidus</name>
    <name type="common">sansaifugu</name>
    <dbReference type="NCBI Taxonomy" id="433684"/>
    <lineage>
        <taxon>Eukaryota</taxon>
        <taxon>Metazoa</taxon>
        <taxon>Chordata</taxon>
        <taxon>Craniata</taxon>
        <taxon>Vertebrata</taxon>
        <taxon>Euteleostomi</taxon>
        <taxon>Actinopterygii</taxon>
        <taxon>Neopterygii</taxon>
        <taxon>Teleostei</taxon>
        <taxon>Neoteleostei</taxon>
        <taxon>Acanthomorphata</taxon>
        <taxon>Eupercaria</taxon>
        <taxon>Tetraodontiformes</taxon>
        <taxon>Tetradontoidea</taxon>
        <taxon>Tetraodontidae</taxon>
        <taxon>Takifugu</taxon>
    </lineage>
</organism>